<keyword evidence="1" id="KW-0472">Membrane</keyword>
<gene>
    <name evidence="2" type="ORF">HUW48_10030</name>
</gene>
<name>A0A7L7L6C4_9BACT</name>
<evidence type="ECO:0000313" key="2">
    <source>
        <dbReference type="EMBL" id="QMU28350.1"/>
    </source>
</evidence>
<proteinExistence type="predicted"/>
<reference evidence="2 3" key="1">
    <citation type="submission" date="2020-08" db="EMBL/GenBank/DDBJ databases">
        <title>Adhaeribacter dokdonensis sp. nov., isolated from the rhizosphere of Elymus tsukushiensis, a plant native to the Dokdo Islands, Republic of Korea.</title>
        <authorList>
            <person name="Ghim S.Y."/>
        </authorList>
    </citation>
    <scope>NUCLEOTIDE SEQUENCE [LARGE SCALE GENOMIC DNA]</scope>
    <source>
        <strain evidence="2 3">KUDC8001</strain>
    </source>
</reference>
<protein>
    <submittedName>
        <fullName evidence="2">Uncharacterized protein</fullName>
    </submittedName>
</protein>
<keyword evidence="1" id="KW-0812">Transmembrane</keyword>
<keyword evidence="1" id="KW-1133">Transmembrane helix</keyword>
<feature type="transmembrane region" description="Helical" evidence="1">
    <location>
        <begin position="56"/>
        <end position="73"/>
    </location>
</feature>
<keyword evidence="3" id="KW-1185">Reference proteome</keyword>
<dbReference type="KEGG" id="add:HUW48_10030"/>
<dbReference type="AlphaFoldDB" id="A0A7L7L6C4"/>
<accession>A0A7L7L6C4</accession>
<sequence>MARLLKHIIDNLDVEKLSVEEAKKALFYIDFHLDSEGNFQTVMRFMKMKDEIEKRLIYLNSLLKIVTVVPIAFL</sequence>
<evidence type="ECO:0000313" key="3">
    <source>
        <dbReference type="Proteomes" id="UP000514509"/>
    </source>
</evidence>
<dbReference type="EMBL" id="CP055153">
    <property type="protein sequence ID" value="QMU28350.1"/>
    <property type="molecule type" value="Genomic_DNA"/>
</dbReference>
<dbReference type="Proteomes" id="UP000514509">
    <property type="component" value="Chromosome"/>
</dbReference>
<evidence type="ECO:0000256" key="1">
    <source>
        <dbReference type="SAM" id="Phobius"/>
    </source>
</evidence>
<organism evidence="2 3">
    <name type="scientific">Adhaeribacter radiodurans</name>
    <dbReference type="NCBI Taxonomy" id="2745197"/>
    <lineage>
        <taxon>Bacteria</taxon>
        <taxon>Pseudomonadati</taxon>
        <taxon>Bacteroidota</taxon>
        <taxon>Cytophagia</taxon>
        <taxon>Cytophagales</taxon>
        <taxon>Hymenobacteraceae</taxon>
        <taxon>Adhaeribacter</taxon>
    </lineage>
</organism>
<dbReference type="RefSeq" id="WP_182415538.1">
    <property type="nucleotide sequence ID" value="NZ_CP055153.1"/>
</dbReference>